<organism evidence="2 3">
    <name type="scientific">Collybiopsis confluens</name>
    <dbReference type="NCBI Taxonomy" id="2823264"/>
    <lineage>
        <taxon>Eukaryota</taxon>
        <taxon>Fungi</taxon>
        <taxon>Dikarya</taxon>
        <taxon>Basidiomycota</taxon>
        <taxon>Agaricomycotina</taxon>
        <taxon>Agaricomycetes</taxon>
        <taxon>Agaricomycetidae</taxon>
        <taxon>Agaricales</taxon>
        <taxon>Marasmiineae</taxon>
        <taxon>Omphalotaceae</taxon>
        <taxon>Collybiopsis</taxon>
    </lineage>
</organism>
<dbReference type="OrthoDB" id="3104455at2759"/>
<dbReference type="AlphaFoldDB" id="A0A8H5H7A8"/>
<dbReference type="Proteomes" id="UP000518752">
    <property type="component" value="Unassembled WGS sequence"/>
</dbReference>
<evidence type="ECO:0000256" key="1">
    <source>
        <dbReference type="SAM" id="MobiDB-lite"/>
    </source>
</evidence>
<evidence type="ECO:0000313" key="2">
    <source>
        <dbReference type="EMBL" id="KAF5378049.1"/>
    </source>
</evidence>
<gene>
    <name evidence="2" type="ORF">D9757_011531</name>
</gene>
<evidence type="ECO:0000313" key="3">
    <source>
        <dbReference type="Proteomes" id="UP000518752"/>
    </source>
</evidence>
<accession>A0A8H5H7A8</accession>
<proteinExistence type="predicted"/>
<reference evidence="2 3" key="1">
    <citation type="journal article" date="2020" name="ISME J.">
        <title>Uncovering the hidden diversity of litter-decomposition mechanisms in mushroom-forming fungi.</title>
        <authorList>
            <person name="Floudas D."/>
            <person name="Bentzer J."/>
            <person name="Ahren D."/>
            <person name="Johansson T."/>
            <person name="Persson P."/>
            <person name="Tunlid A."/>
        </authorList>
    </citation>
    <scope>NUCLEOTIDE SEQUENCE [LARGE SCALE GENOMIC DNA]</scope>
    <source>
        <strain evidence="2 3">CBS 406.79</strain>
    </source>
</reference>
<feature type="compositionally biased region" description="Basic residues" evidence="1">
    <location>
        <begin position="13"/>
        <end position="30"/>
    </location>
</feature>
<feature type="region of interest" description="Disordered" evidence="1">
    <location>
        <begin position="1"/>
        <end position="59"/>
    </location>
</feature>
<comment type="caution">
    <text evidence="2">The sequence shown here is derived from an EMBL/GenBank/DDBJ whole genome shotgun (WGS) entry which is preliminary data.</text>
</comment>
<protein>
    <submittedName>
        <fullName evidence="2">Uncharacterized protein</fullName>
    </submittedName>
</protein>
<feature type="compositionally biased region" description="Polar residues" evidence="1">
    <location>
        <begin position="1"/>
        <end position="10"/>
    </location>
</feature>
<name>A0A8H5H7A8_9AGAR</name>
<keyword evidence="3" id="KW-1185">Reference proteome</keyword>
<dbReference type="EMBL" id="JAACJN010000079">
    <property type="protein sequence ID" value="KAF5378049.1"/>
    <property type="molecule type" value="Genomic_DNA"/>
</dbReference>
<sequence>MRQTKPNPSNMRKAAKIVKTKAKKMLKGSRSRGATPPGSRSSTPAPEPGNPQLQVPSTDQALTTTLKTVVDTLETTLSVLKEVSAVFPPLQAAVGGNVSGNTEALQVLAEDLITRTKFLQMQLERGNMDPSGMQSIKDLAGWVLIVL</sequence>